<evidence type="ECO:0000256" key="1">
    <source>
        <dbReference type="SAM" id="MobiDB-lite"/>
    </source>
</evidence>
<reference evidence="2" key="1">
    <citation type="submission" date="2018-11" db="EMBL/GenBank/DDBJ databases">
        <authorList>
            <consortium name="Pathogen Informatics"/>
        </authorList>
    </citation>
    <scope>NUCLEOTIDE SEQUENCE</scope>
</reference>
<feature type="region of interest" description="Disordered" evidence="1">
    <location>
        <begin position="45"/>
        <end position="79"/>
    </location>
</feature>
<organism evidence="2 3">
    <name type="scientific">Protopolystoma xenopodis</name>
    <dbReference type="NCBI Taxonomy" id="117903"/>
    <lineage>
        <taxon>Eukaryota</taxon>
        <taxon>Metazoa</taxon>
        <taxon>Spiralia</taxon>
        <taxon>Lophotrochozoa</taxon>
        <taxon>Platyhelminthes</taxon>
        <taxon>Monogenea</taxon>
        <taxon>Polyopisthocotylea</taxon>
        <taxon>Polystomatidea</taxon>
        <taxon>Polystomatidae</taxon>
        <taxon>Protopolystoma</taxon>
    </lineage>
</organism>
<accession>A0A3S5AD92</accession>
<feature type="region of interest" description="Disordered" evidence="1">
    <location>
        <begin position="1"/>
        <end position="28"/>
    </location>
</feature>
<comment type="caution">
    <text evidence="2">The sequence shown here is derived from an EMBL/GenBank/DDBJ whole genome shotgun (WGS) entry which is preliminary data.</text>
</comment>
<dbReference type="Proteomes" id="UP000784294">
    <property type="component" value="Unassembled WGS sequence"/>
</dbReference>
<dbReference type="EMBL" id="CAAALY010079421">
    <property type="protein sequence ID" value="VEL26311.1"/>
    <property type="molecule type" value="Genomic_DNA"/>
</dbReference>
<feature type="compositionally biased region" description="Low complexity" evidence="1">
    <location>
        <begin position="19"/>
        <end position="28"/>
    </location>
</feature>
<name>A0A3S5AD92_9PLAT</name>
<feature type="compositionally biased region" description="Acidic residues" evidence="1">
    <location>
        <begin position="45"/>
        <end position="58"/>
    </location>
</feature>
<dbReference type="AlphaFoldDB" id="A0A3S5AD92"/>
<evidence type="ECO:0000313" key="3">
    <source>
        <dbReference type="Proteomes" id="UP000784294"/>
    </source>
</evidence>
<keyword evidence="3" id="KW-1185">Reference proteome</keyword>
<feature type="compositionally biased region" description="Low complexity" evidence="1">
    <location>
        <begin position="67"/>
        <end position="79"/>
    </location>
</feature>
<proteinExistence type="predicted"/>
<sequence>MPLPHGRLSASGTTLANESLSSSGSFYSSSMAYSGARRLAAFLSDEEDSADSTTDSDDFDHTPDLASIPGGHIGISPGSFSGLAPPVLSGNLGSLTPSVIGTNGSSSNLFSQAIGTTISTGCEVGEDDTEGFSVS</sequence>
<gene>
    <name evidence="2" type="ORF">PXEA_LOCUS19751</name>
</gene>
<protein>
    <submittedName>
        <fullName evidence="2">Uncharacterized protein</fullName>
    </submittedName>
</protein>
<evidence type="ECO:0000313" key="2">
    <source>
        <dbReference type="EMBL" id="VEL26311.1"/>
    </source>
</evidence>